<dbReference type="Proteomes" id="UP001042704">
    <property type="component" value="Chromosome"/>
</dbReference>
<evidence type="ECO:0000313" key="1">
    <source>
        <dbReference type="EMBL" id="QSZ67890.1"/>
    </source>
</evidence>
<dbReference type="AlphaFoldDB" id="A0A8A3S875"/>
<dbReference type="EMBL" id="CP036172">
    <property type="protein sequence ID" value="QSZ67890.1"/>
    <property type="molecule type" value="Genomic_DNA"/>
</dbReference>
<dbReference type="GeneID" id="76424794"/>
<proteinExistence type="predicted"/>
<protein>
    <submittedName>
        <fullName evidence="1">Uncharacterized protein</fullName>
    </submittedName>
</protein>
<sequence length="83" mass="8958">MQIGHFVEHFPPVLSSSGDVSGYFRCVGADIATPRLAFEGAENSNISCPSPGKNAAENIGRKYDPESGGGPLQRIYEIFRDDI</sequence>
<gene>
    <name evidence="1" type="ORF">RJ40_10485</name>
</gene>
<accession>A0A8A3S875</accession>
<organism evidence="1 2">
    <name type="scientific">Methanofollis aquaemaris</name>
    <dbReference type="NCBI Taxonomy" id="126734"/>
    <lineage>
        <taxon>Archaea</taxon>
        <taxon>Methanobacteriati</taxon>
        <taxon>Methanobacteriota</taxon>
        <taxon>Stenosarchaea group</taxon>
        <taxon>Methanomicrobia</taxon>
        <taxon>Methanomicrobiales</taxon>
        <taxon>Methanomicrobiaceae</taxon>
        <taxon>Methanofollis</taxon>
    </lineage>
</organism>
<name>A0A8A3S875_9EURY</name>
<dbReference type="KEGG" id="maqe:RJ40_10485"/>
<evidence type="ECO:0000313" key="2">
    <source>
        <dbReference type="Proteomes" id="UP001042704"/>
    </source>
</evidence>
<reference evidence="1" key="2">
    <citation type="submission" date="2019-02" db="EMBL/GenBank/DDBJ databases">
        <authorList>
            <person name="Chen S.-C."/>
            <person name="Chien H.-H."/>
            <person name="Lai M.-C."/>
        </authorList>
    </citation>
    <scope>NUCLEOTIDE SEQUENCE</scope>
    <source>
        <strain evidence="1">N2F9704</strain>
    </source>
</reference>
<reference evidence="1" key="1">
    <citation type="journal article" date="2001" name="Int. J. Syst. Evol. Microbiol.">
        <title>Methanofollis aquaemaris sp. nov., a methanogen isolated from an aquaculture fish pond.</title>
        <authorList>
            <person name="Lai M.C."/>
            <person name="Chen S.C."/>
        </authorList>
    </citation>
    <scope>NUCLEOTIDE SEQUENCE</scope>
    <source>
        <strain evidence="1">N2F9704</strain>
    </source>
</reference>
<dbReference type="RefSeq" id="WP_265580807.1">
    <property type="nucleotide sequence ID" value="NZ_CP036172.1"/>
</dbReference>
<keyword evidence="2" id="KW-1185">Reference proteome</keyword>